<feature type="non-terminal residue" evidence="1">
    <location>
        <position position="177"/>
    </location>
</feature>
<keyword evidence="3" id="KW-1185">Reference proteome</keyword>
<dbReference type="Proteomes" id="UP000681722">
    <property type="component" value="Unassembled WGS sequence"/>
</dbReference>
<accession>A0A816DRI3</accession>
<dbReference type="AlphaFoldDB" id="A0A816DRI3"/>
<reference evidence="1" key="1">
    <citation type="submission" date="2021-02" db="EMBL/GenBank/DDBJ databases">
        <authorList>
            <person name="Nowell W R."/>
        </authorList>
    </citation>
    <scope>NUCLEOTIDE SEQUENCE</scope>
</reference>
<proteinExistence type="predicted"/>
<protein>
    <submittedName>
        <fullName evidence="1">Uncharacterized protein</fullName>
    </submittedName>
</protein>
<evidence type="ECO:0000313" key="3">
    <source>
        <dbReference type="Proteomes" id="UP000663829"/>
    </source>
</evidence>
<gene>
    <name evidence="1" type="ORF">GPM918_LOCUS44777</name>
    <name evidence="2" type="ORF">SRO942_LOCUS46802</name>
</gene>
<name>A0A816DRI3_9BILA</name>
<comment type="caution">
    <text evidence="1">The sequence shown here is derived from an EMBL/GenBank/DDBJ whole genome shotgun (WGS) entry which is preliminary data.</text>
</comment>
<dbReference type="Proteomes" id="UP000663829">
    <property type="component" value="Unassembled WGS sequence"/>
</dbReference>
<dbReference type="EMBL" id="CAJOBC010114754">
    <property type="protein sequence ID" value="CAF4546247.1"/>
    <property type="molecule type" value="Genomic_DNA"/>
</dbReference>
<dbReference type="OrthoDB" id="10037497at2759"/>
<evidence type="ECO:0000313" key="2">
    <source>
        <dbReference type="EMBL" id="CAF4546247.1"/>
    </source>
</evidence>
<evidence type="ECO:0000313" key="1">
    <source>
        <dbReference type="EMBL" id="CAF1638163.1"/>
    </source>
</evidence>
<dbReference type="EMBL" id="CAJNOQ010046228">
    <property type="protein sequence ID" value="CAF1638163.1"/>
    <property type="molecule type" value="Genomic_DNA"/>
</dbReference>
<sequence length="177" mass="20239">SLGYQTQYRNDPIFAHNIHKIVALAFIHPNVVINASERLSLSLGDDYKDIIDYFEETYIDLIKQDNSLSLVLIFGICSIGQRMQPRTNNIAEAYHRRIGSVFQSSHPTLWSFLEKLIEEENATHIGILHINADQAPKLKSKRNEQFEKRLLNIISNPHADGLKQLDSRTDIISNISL</sequence>
<organism evidence="1 3">
    <name type="scientific">Didymodactylos carnosus</name>
    <dbReference type="NCBI Taxonomy" id="1234261"/>
    <lineage>
        <taxon>Eukaryota</taxon>
        <taxon>Metazoa</taxon>
        <taxon>Spiralia</taxon>
        <taxon>Gnathifera</taxon>
        <taxon>Rotifera</taxon>
        <taxon>Eurotatoria</taxon>
        <taxon>Bdelloidea</taxon>
        <taxon>Philodinida</taxon>
        <taxon>Philodinidae</taxon>
        <taxon>Didymodactylos</taxon>
    </lineage>
</organism>